<proteinExistence type="predicted"/>
<dbReference type="Proteomes" id="UP000516305">
    <property type="component" value="Chromosome"/>
</dbReference>
<evidence type="ECO:0000313" key="3">
    <source>
        <dbReference type="Proteomes" id="UP000516305"/>
    </source>
</evidence>
<gene>
    <name evidence="2" type="ORF">H4K34_00175</name>
</gene>
<protein>
    <submittedName>
        <fullName evidence="2">Uncharacterized protein</fullName>
    </submittedName>
</protein>
<feature type="chain" id="PRO_5028984608" evidence="1">
    <location>
        <begin position="23"/>
        <end position="211"/>
    </location>
</feature>
<dbReference type="RefSeq" id="WP_210758815.1">
    <property type="nucleotide sequence ID" value="NZ_CP060139.1"/>
</dbReference>
<dbReference type="EMBL" id="CP060139">
    <property type="protein sequence ID" value="QNR24288.1"/>
    <property type="molecule type" value="Genomic_DNA"/>
</dbReference>
<reference evidence="2 3" key="1">
    <citation type="submission" date="2020-08" db="EMBL/GenBank/DDBJ databases">
        <title>Croceimicrobium hydrocarbonivorans gen. nov., sp. nov., a novel marine bacterium isolated from a bacterial consortium that degrades polyethylene terephthalate.</title>
        <authorList>
            <person name="Liu R."/>
        </authorList>
    </citation>
    <scope>NUCLEOTIDE SEQUENCE [LARGE SCALE GENOMIC DNA]</scope>
    <source>
        <strain evidence="2 3">A20-9</strain>
    </source>
</reference>
<evidence type="ECO:0000313" key="2">
    <source>
        <dbReference type="EMBL" id="QNR24288.1"/>
    </source>
</evidence>
<dbReference type="KEGG" id="chyd:H4K34_00175"/>
<feature type="signal peptide" evidence="1">
    <location>
        <begin position="1"/>
        <end position="22"/>
    </location>
</feature>
<keyword evidence="3" id="KW-1185">Reference proteome</keyword>
<organism evidence="2 3">
    <name type="scientific">Croceimicrobium hydrocarbonivorans</name>
    <dbReference type="NCBI Taxonomy" id="2761580"/>
    <lineage>
        <taxon>Bacteria</taxon>
        <taxon>Pseudomonadati</taxon>
        <taxon>Bacteroidota</taxon>
        <taxon>Flavobacteriia</taxon>
        <taxon>Flavobacteriales</taxon>
        <taxon>Owenweeksiaceae</taxon>
        <taxon>Croceimicrobium</taxon>
    </lineage>
</organism>
<sequence>MNSSFRTLFLCYFLCLFSPLHSQSIQELFKALGTEYFWGFDSIAKDSLLQWGYYNLPDADSLESERLEYYATADYIHVTHFYPSGPSGFSTIQLRKFSTDEGQCLLVYSRHSGSRWLNFQDSLVVFDHTEKGLIPSSDYGLLSRMDYSKHLKANCPDSIQDFSQNYNLNPESDNAIAYGIFAARIDFQEWIAREEILFYWNGKTFIEIETR</sequence>
<dbReference type="AlphaFoldDB" id="A0A7H0VEZ0"/>
<accession>A0A7H0VEZ0</accession>
<keyword evidence="1" id="KW-0732">Signal</keyword>
<evidence type="ECO:0000256" key="1">
    <source>
        <dbReference type="SAM" id="SignalP"/>
    </source>
</evidence>
<name>A0A7H0VEZ0_9FLAO</name>